<evidence type="ECO:0000256" key="9">
    <source>
        <dbReference type="ARBA" id="ARBA00023224"/>
    </source>
</evidence>
<keyword evidence="9" id="KW-0807">Transducer</keyword>
<evidence type="ECO:0000256" key="3">
    <source>
        <dbReference type="ARBA" id="ARBA00022606"/>
    </source>
</evidence>
<dbReference type="GO" id="GO:0005886">
    <property type="term" value="C:plasma membrane"/>
    <property type="evidence" value="ECO:0007669"/>
    <property type="project" value="UniProtKB-SubCell"/>
</dbReference>
<organism evidence="10 11">
    <name type="scientific">Chrysodeixis includens</name>
    <name type="common">Soybean looper</name>
    <name type="synonym">Pseudoplusia includens</name>
    <dbReference type="NCBI Taxonomy" id="689277"/>
    <lineage>
        <taxon>Eukaryota</taxon>
        <taxon>Metazoa</taxon>
        <taxon>Ecdysozoa</taxon>
        <taxon>Arthropoda</taxon>
        <taxon>Hexapoda</taxon>
        <taxon>Insecta</taxon>
        <taxon>Pterygota</taxon>
        <taxon>Neoptera</taxon>
        <taxon>Endopterygota</taxon>
        <taxon>Lepidoptera</taxon>
        <taxon>Glossata</taxon>
        <taxon>Ditrysia</taxon>
        <taxon>Noctuoidea</taxon>
        <taxon>Noctuidae</taxon>
        <taxon>Plusiinae</taxon>
        <taxon>Chrysodeixis</taxon>
    </lineage>
</organism>
<evidence type="ECO:0000256" key="6">
    <source>
        <dbReference type="ARBA" id="ARBA00022989"/>
    </source>
</evidence>
<dbReference type="AlphaFoldDB" id="A0A9N8KVQ7"/>
<evidence type="ECO:0000256" key="1">
    <source>
        <dbReference type="ARBA" id="ARBA00004651"/>
    </source>
</evidence>
<dbReference type="Proteomes" id="UP001154114">
    <property type="component" value="Chromosome 22"/>
</dbReference>
<gene>
    <name evidence="10" type="ORF">CINC_LOCUS7222</name>
</gene>
<keyword evidence="11" id="KW-1185">Reference proteome</keyword>
<keyword evidence="5" id="KW-0552">Olfaction</keyword>
<dbReference type="GO" id="GO:0004984">
    <property type="term" value="F:olfactory receptor activity"/>
    <property type="evidence" value="ECO:0007669"/>
    <property type="project" value="InterPro"/>
</dbReference>
<dbReference type="EMBL" id="LR824025">
    <property type="protein sequence ID" value="CAD0204917.1"/>
    <property type="molecule type" value="Genomic_DNA"/>
</dbReference>
<keyword evidence="6" id="KW-1133">Transmembrane helix</keyword>
<evidence type="ECO:0000256" key="8">
    <source>
        <dbReference type="ARBA" id="ARBA00023170"/>
    </source>
</evidence>
<evidence type="ECO:0000313" key="11">
    <source>
        <dbReference type="Proteomes" id="UP001154114"/>
    </source>
</evidence>
<evidence type="ECO:0000256" key="2">
    <source>
        <dbReference type="ARBA" id="ARBA00022475"/>
    </source>
</evidence>
<evidence type="ECO:0000256" key="5">
    <source>
        <dbReference type="ARBA" id="ARBA00022725"/>
    </source>
</evidence>
<dbReference type="PANTHER" id="PTHR21137">
    <property type="entry name" value="ODORANT RECEPTOR"/>
    <property type="match status" value="1"/>
</dbReference>
<dbReference type="InterPro" id="IPR004117">
    <property type="entry name" value="7tm6_olfct_rcpt"/>
</dbReference>
<comment type="subcellular location">
    <subcellularLocation>
        <location evidence="1">Cell membrane</location>
        <topology evidence="1">Multi-pass membrane protein</topology>
    </subcellularLocation>
</comment>
<keyword evidence="3" id="KW-0716">Sensory transduction</keyword>
<proteinExistence type="predicted"/>
<dbReference type="Pfam" id="PF02949">
    <property type="entry name" value="7tm_6"/>
    <property type="match status" value="2"/>
</dbReference>
<keyword evidence="7" id="KW-0472">Membrane</keyword>
<protein>
    <submittedName>
        <fullName evidence="10">Uncharacterized protein</fullName>
    </submittedName>
</protein>
<dbReference type="OrthoDB" id="6597368at2759"/>
<evidence type="ECO:0000256" key="4">
    <source>
        <dbReference type="ARBA" id="ARBA00022692"/>
    </source>
</evidence>
<sequence>MAIRAVFVRTGWVRSCRGYGECESETHSSGHRQSMEVDRGLYNSDWWHGDVRVRKQLLLLAGKLNQPFVLHAGPYTTLSVPTFIESFKVDGGLYSSAWWSQNVRIRRSFLLLGGQLRRTITFKAGPFTMLNVATFVAILKGSYSYFTLLDKKDV</sequence>
<accession>A0A9N8KVQ7</accession>
<keyword evidence="4" id="KW-0812">Transmembrane</keyword>
<dbReference type="GO" id="GO:0005549">
    <property type="term" value="F:odorant binding"/>
    <property type="evidence" value="ECO:0007669"/>
    <property type="project" value="InterPro"/>
</dbReference>
<keyword evidence="8" id="KW-0675">Receptor</keyword>
<evidence type="ECO:0000256" key="7">
    <source>
        <dbReference type="ARBA" id="ARBA00023136"/>
    </source>
</evidence>
<evidence type="ECO:0000313" key="10">
    <source>
        <dbReference type="EMBL" id="CAD0204917.1"/>
    </source>
</evidence>
<name>A0A9N8KVQ7_CHRIL</name>
<keyword evidence="2" id="KW-1003">Cell membrane</keyword>
<reference evidence="10" key="1">
    <citation type="submission" date="2021-12" db="EMBL/GenBank/DDBJ databases">
        <authorList>
            <person name="King R."/>
        </authorList>
    </citation>
    <scope>NUCLEOTIDE SEQUENCE</scope>
</reference>
<dbReference type="PANTHER" id="PTHR21137:SF35">
    <property type="entry name" value="ODORANT RECEPTOR 19A-RELATED"/>
    <property type="match status" value="1"/>
</dbReference>
<dbReference type="GO" id="GO:0007165">
    <property type="term" value="P:signal transduction"/>
    <property type="evidence" value="ECO:0007669"/>
    <property type="project" value="UniProtKB-KW"/>
</dbReference>